<protein>
    <submittedName>
        <fullName evidence="2">Uncharacterized protein</fullName>
    </submittedName>
</protein>
<evidence type="ECO:0000256" key="1">
    <source>
        <dbReference type="SAM" id="MobiDB-lite"/>
    </source>
</evidence>
<feature type="region of interest" description="Disordered" evidence="1">
    <location>
        <begin position="21"/>
        <end position="46"/>
    </location>
</feature>
<dbReference type="RefSeq" id="WP_124907008.1">
    <property type="nucleotide sequence ID" value="NZ_RQJP01000002.1"/>
</dbReference>
<gene>
    <name evidence="2" type="ORF">EHT87_12810</name>
</gene>
<name>A0A3P1CR08_9BACT</name>
<dbReference type="Proteomes" id="UP000274271">
    <property type="component" value="Unassembled WGS sequence"/>
</dbReference>
<keyword evidence="3" id="KW-1185">Reference proteome</keyword>
<proteinExistence type="predicted"/>
<accession>A0A3P1CR08</accession>
<evidence type="ECO:0000313" key="2">
    <source>
        <dbReference type="EMBL" id="RRB15404.1"/>
    </source>
</evidence>
<comment type="caution">
    <text evidence="2">The sequence shown here is derived from an EMBL/GenBank/DDBJ whole genome shotgun (WGS) entry which is preliminary data.</text>
</comment>
<organism evidence="2 3">
    <name type="scientific">Larkinella knui</name>
    <dbReference type="NCBI Taxonomy" id="2025310"/>
    <lineage>
        <taxon>Bacteria</taxon>
        <taxon>Pseudomonadati</taxon>
        <taxon>Bacteroidota</taxon>
        <taxon>Cytophagia</taxon>
        <taxon>Cytophagales</taxon>
        <taxon>Spirosomataceae</taxon>
        <taxon>Larkinella</taxon>
    </lineage>
</organism>
<sequence>MYFLLTVGFAGLLWLATTTRSKKPASSNRVGRGNQAPTRCGTRPGWKTSPAIHSTGLLIGM</sequence>
<dbReference type="EMBL" id="RQJP01000002">
    <property type="protein sequence ID" value="RRB15404.1"/>
    <property type="molecule type" value="Genomic_DNA"/>
</dbReference>
<dbReference type="AlphaFoldDB" id="A0A3P1CR08"/>
<reference evidence="2 3" key="1">
    <citation type="submission" date="2018-11" db="EMBL/GenBank/DDBJ databases">
        <authorList>
            <person name="Zhou Z."/>
            <person name="Wang G."/>
        </authorList>
    </citation>
    <scope>NUCLEOTIDE SEQUENCE [LARGE SCALE GENOMIC DNA]</scope>
    <source>
        <strain evidence="2 3">KCTC42998</strain>
    </source>
</reference>
<evidence type="ECO:0000313" key="3">
    <source>
        <dbReference type="Proteomes" id="UP000274271"/>
    </source>
</evidence>